<evidence type="ECO:0000313" key="3">
    <source>
        <dbReference type="Proteomes" id="UP001303760"/>
    </source>
</evidence>
<feature type="chain" id="PRO_5042927316" evidence="1">
    <location>
        <begin position="18"/>
        <end position="193"/>
    </location>
</feature>
<name>A0AAN7H5E3_9PEZI</name>
<organism evidence="2 3">
    <name type="scientific">Achaetomium macrosporum</name>
    <dbReference type="NCBI Taxonomy" id="79813"/>
    <lineage>
        <taxon>Eukaryota</taxon>
        <taxon>Fungi</taxon>
        <taxon>Dikarya</taxon>
        <taxon>Ascomycota</taxon>
        <taxon>Pezizomycotina</taxon>
        <taxon>Sordariomycetes</taxon>
        <taxon>Sordariomycetidae</taxon>
        <taxon>Sordariales</taxon>
        <taxon>Chaetomiaceae</taxon>
        <taxon>Achaetomium</taxon>
    </lineage>
</organism>
<proteinExistence type="predicted"/>
<keyword evidence="3" id="KW-1185">Reference proteome</keyword>
<comment type="caution">
    <text evidence="2">The sequence shown here is derived from an EMBL/GenBank/DDBJ whole genome shotgun (WGS) entry which is preliminary data.</text>
</comment>
<dbReference type="AlphaFoldDB" id="A0AAN7H5E3"/>
<reference evidence="2" key="2">
    <citation type="submission" date="2023-05" db="EMBL/GenBank/DDBJ databases">
        <authorList>
            <consortium name="Lawrence Berkeley National Laboratory"/>
            <person name="Steindorff A."/>
            <person name="Hensen N."/>
            <person name="Bonometti L."/>
            <person name="Westerberg I."/>
            <person name="Brannstrom I.O."/>
            <person name="Guillou S."/>
            <person name="Cros-Aarteil S."/>
            <person name="Calhoun S."/>
            <person name="Haridas S."/>
            <person name="Kuo A."/>
            <person name="Mondo S."/>
            <person name="Pangilinan J."/>
            <person name="Riley R."/>
            <person name="Labutti K."/>
            <person name="Andreopoulos B."/>
            <person name="Lipzen A."/>
            <person name="Chen C."/>
            <person name="Yanf M."/>
            <person name="Daum C."/>
            <person name="Ng V."/>
            <person name="Clum A."/>
            <person name="Ohm R."/>
            <person name="Martin F."/>
            <person name="Silar P."/>
            <person name="Natvig D."/>
            <person name="Lalanne C."/>
            <person name="Gautier V."/>
            <person name="Ament-Velasquez S.L."/>
            <person name="Kruys A."/>
            <person name="Hutchinson M.I."/>
            <person name="Powell A.J."/>
            <person name="Barry K."/>
            <person name="Miller A.N."/>
            <person name="Grigoriev I.V."/>
            <person name="Debuchy R."/>
            <person name="Gladieux P."/>
            <person name="Thoren M.H."/>
            <person name="Johannesson H."/>
        </authorList>
    </citation>
    <scope>NUCLEOTIDE SEQUENCE</scope>
    <source>
        <strain evidence="2">CBS 532.94</strain>
    </source>
</reference>
<dbReference type="EMBL" id="MU860235">
    <property type="protein sequence ID" value="KAK4235831.1"/>
    <property type="molecule type" value="Genomic_DNA"/>
</dbReference>
<feature type="signal peptide" evidence="1">
    <location>
        <begin position="1"/>
        <end position="17"/>
    </location>
</feature>
<gene>
    <name evidence="2" type="ORF">C8A03DRAFT_36309</name>
</gene>
<dbReference type="Proteomes" id="UP001303760">
    <property type="component" value="Unassembled WGS sequence"/>
</dbReference>
<keyword evidence="1" id="KW-0732">Signal</keyword>
<evidence type="ECO:0000256" key="1">
    <source>
        <dbReference type="SAM" id="SignalP"/>
    </source>
</evidence>
<accession>A0AAN7H5E3</accession>
<protein>
    <submittedName>
        <fullName evidence="2">Uncharacterized protein</fullName>
    </submittedName>
</protein>
<evidence type="ECO:0000313" key="2">
    <source>
        <dbReference type="EMBL" id="KAK4235831.1"/>
    </source>
</evidence>
<sequence>MKTCFTTLFTALSTVAAVTITLPSGATLPANATLPSGVTVVTATGSATSSADVGRRQDAVAGILSALTASGTQSVNVRQQPTGTSSAAIPNVGRGCRRQDAVAGILSALTASGTQRDAVAGILSALTASGTQSVNVRQQPSGTSSVTIPNIGRGRRQDAVAGILSALTASGTQSVNVRQQSRTNSAAAPTVAI</sequence>
<reference evidence="2" key="1">
    <citation type="journal article" date="2023" name="Mol. Phylogenet. Evol.">
        <title>Genome-scale phylogeny and comparative genomics of the fungal order Sordariales.</title>
        <authorList>
            <person name="Hensen N."/>
            <person name="Bonometti L."/>
            <person name="Westerberg I."/>
            <person name="Brannstrom I.O."/>
            <person name="Guillou S."/>
            <person name="Cros-Aarteil S."/>
            <person name="Calhoun S."/>
            <person name="Haridas S."/>
            <person name="Kuo A."/>
            <person name="Mondo S."/>
            <person name="Pangilinan J."/>
            <person name="Riley R."/>
            <person name="LaButti K."/>
            <person name="Andreopoulos B."/>
            <person name="Lipzen A."/>
            <person name="Chen C."/>
            <person name="Yan M."/>
            <person name="Daum C."/>
            <person name="Ng V."/>
            <person name="Clum A."/>
            <person name="Steindorff A."/>
            <person name="Ohm R.A."/>
            <person name="Martin F."/>
            <person name="Silar P."/>
            <person name="Natvig D.O."/>
            <person name="Lalanne C."/>
            <person name="Gautier V."/>
            <person name="Ament-Velasquez S.L."/>
            <person name="Kruys A."/>
            <person name="Hutchinson M.I."/>
            <person name="Powell A.J."/>
            <person name="Barry K."/>
            <person name="Miller A.N."/>
            <person name="Grigoriev I.V."/>
            <person name="Debuchy R."/>
            <person name="Gladieux P."/>
            <person name="Hiltunen Thoren M."/>
            <person name="Johannesson H."/>
        </authorList>
    </citation>
    <scope>NUCLEOTIDE SEQUENCE</scope>
    <source>
        <strain evidence="2">CBS 532.94</strain>
    </source>
</reference>